<evidence type="ECO:0008006" key="2">
    <source>
        <dbReference type="Google" id="ProtNLM"/>
    </source>
</evidence>
<sequence length="432" mass="47913">MDSLSRKGGFEPGYSTLEDWILAQAIPFSLDSTELNDAIDRAMARIGDTVRLLGFGEALHGKSDILLLRNRLFIRLVENHGFVAMAIESSFPRGRLVDQYIAGQGPDSFDDILELGFSHGFGRLDANRELVEWMREYNSDPSHVHKLHFYGFDSPTEMLASDSPKQLIYFVLDFLGTIDPVQGEEHRQRIEPFLGQESDWDNPDSLIDPAKSIGRSPNAIALRAEVEDLYEELLVRRPELVAGSDPARYQEAVHYAALARQQLSYHAELAGNSLDRTSRLLGIRDAMMAENLAYITSREGSQRGRVMAFAHNRHLQRGRAEWQYTDDLYSWWPAGSHLDQIMGSGYAVIGTAVGVSSSNGIGKPEESTLEARLTAAPGPARLIPTCKGQGLPADEIASLPRRSGSAKNPTYFPLGPESFTDFDWLAVLDSTA</sequence>
<gene>
    <name evidence="1" type="ORF">ASZ90_013651</name>
</gene>
<reference evidence="1" key="1">
    <citation type="journal article" date="2015" name="Proc. Natl. Acad. Sci. U.S.A.">
        <title>Networks of energetic and metabolic interactions define dynamics in microbial communities.</title>
        <authorList>
            <person name="Embree M."/>
            <person name="Liu J.K."/>
            <person name="Al-Bassam M.M."/>
            <person name="Zengler K."/>
        </authorList>
    </citation>
    <scope>NUCLEOTIDE SEQUENCE</scope>
</reference>
<protein>
    <recommendedName>
        <fullName evidence="2">Erythromycin esterase</fullName>
    </recommendedName>
</protein>
<dbReference type="InterPro" id="IPR007815">
    <property type="entry name" value="Emycin_Estase"/>
</dbReference>
<evidence type="ECO:0000313" key="1">
    <source>
        <dbReference type="EMBL" id="KUG16682.1"/>
    </source>
</evidence>
<dbReference type="PANTHER" id="PTHR31299">
    <property type="entry name" value="ESTERASE, PUTATIVE (AFU_ORTHOLOGUE AFUA_1G05850)-RELATED"/>
    <property type="match status" value="1"/>
</dbReference>
<dbReference type="InterPro" id="IPR052036">
    <property type="entry name" value="Hydrolase/PRTase-associated"/>
</dbReference>
<proteinExistence type="predicted"/>
<dbReference type="GO" id="GO:0046677">
    <property type="term" value="P:response to antibiotic"/>
    <property type="evidence" value="ECO:0007669"/>
    <property type="project" value="InterPro"/>
</dbReference>
<name>A0A0W8F717_9ZZZZ</name>
<dbReference type="CDD" id="cd14728">
    <property type="entry name" value="Ere-like"/>
    <property type="match status" value="1"/>
</dbReference>
<dbReference type="Gene3D" id="3.30.1870.10">
    <property type="entry name" value="EreA-like, domain 2"/>
    <property type="match status" value="1"/>
</dbReference>
<dbReference type="Pfam" id="PF05139">
    <property type="entry name" value="Erythro_esteras"/>
    <property type="match status" value="1"/>
</dbReference>
<organism evidence="1">
    <name type="scientific">hydrocarbon metagenome</name>
    <dbReference type="NCBI Taxonomy" id="938273"/>
    <lineage>
        <taxon>unclassified sequences</taxon>
        <taxon>metagenomes</taxon>
        <taxon>ecological metagenomes</taxon>
    </lineage>
</organism>
<dbReference type="EMBL" id="LNQE01001484">
    <property type="protein sequence ID" value="KUG16682.1"/>
    <property type="molecule type" value="Genomic_DNA"/>
</dbReference>
<dbReference type="AlphaFoldDB" id="A0A0W8F717"/>
<comment type="caution">
    <text evidence="1">The sequence shown here is derived from an EMBL/GenBank/DDBJ whole genome shotgun (WGS) entry which is preliminary data.</text>
</comment>
<dbReference type="PANTHER" id="PTHR31299:SF0">
    <property type="entry name" value="ESTERASE, PUTATIVE (AFU_ORTHOLOGUE AFUA_1G05850)-RELATED"/>
    <property type="match status" value="1"/>
</dbReference>
<dbReference type="SUPFAM" id="SSF159501">
    <property type="entry name" value="EreA/ChaN-like"/>
    <property type="match status" value="1"/>
</dbReference>
<accession>A0A0W8F717</accession>
<dbReference type="Gene3D" id="3.40.1660.10">
    <property type="entry name" value="EreA-like (biosynthetic domain)"/>
    <property type="match status" value="1"/>
</dbReference>